<dbReference type="PROSITE" id="PS00061">
    <property type="entry name" value="ADH_SHORT"/>
    <property type="match status" value="1"/>
</dbReference>
<accession>A0A433BAK4</accession>
<dbReference type="GO" id="GO:0050085">
    <property type="term" value="F:mannitol 2-dehydrogenase (NADP+) activity"/>
    <property type="evidence" value="ECO:0007669"/>
    <property type="project" value="UniProtKB-ARBA"/>
</dbReference>
<dbReference type="InterPro" id="IPR036291">
    <property type="entry name" value="NAD(P)-bd_dom_sf"/>
</dbReference>
<dbReference type="PANTHER" id="PTHR43008">
    <property type="entry name" value="BENZIL REDUCTASE"/>
    <property type="match status" value="1"/>
</dbReference>
<dbReference type="CDD" id="cd05352">
    <property type="entry name" value="MDH-like_SDR_c"/>
    <property type="match status" value="1"/>
</dbReference>
<dbReference type="GO" id="GO:0050664">
    <property type="term" value="F:oxidoreductase activity, acting on NAD(P)H, oxygen as acceptor"/>
    <property type="evidence" value="ECO:0007669"/>
    <property type="project" value="TreeGrafter"/>
</dbReference>
<protein>
    <submittedName>
        <fullName evidence="1">Reductase with broad range of substrate specificity</fullName>
    </submittedName>
</protein>
<dbReference type="EMBL" id="RBNI01014351">
    <property type="protein sequence ID" value="RUP21890.1"/>
    <property type="molecule type" value="Genomic_DNA"/>
</dbReference>
<dbReference type="Gene3D" id="3.40.50.720">
    <property type="entry name" value="NAD(P)-binding Rossmann-like Domain"/>
    <property type="match status" value="1"/>
</dbReference>
<sequence>MVYHMVTNSTPNTCATAFSSSASILFSPLFSFLTQTAFINSMVFSQPANRNVLDFFSLRGKVVAITGGSRGIGLELSRGFAEAGADVANIYASSANSDAVAEEIRDTYGVRSKAYQADVANAEQVEGAIKQIVNDLGKLDVMVVNAGICTHVDSLDCTPEGWKHIQDVNVNGAFFTSQAAARVFKGQGYGNIIVIASISAHLVNRPQTQTSYNTSKAAVMHMTKCLAAEWASLNIRVNSISPGYISTDMTKMGIDEDPAMFNEWMRHTPAGRMAQPYELKGLAVFLASDASSYMTGSDIIVDGGYTVW</sequence>
<comment type="caution">
    <text evidence="1">The sequence shown here is derived from an EMBL/GenBank/DDBJ whole genome shotgun (WGS) entry which is preliminary data.</text>
</comment>
<reference evidence="1 2" key="1">
    <citation type="journal article" date="2018" name="New Phytol.">
        <title>Phylogenomics of Endogonaceae and evolution of mycorrhizas within Mucoromycota.</title>
        <authorList>
            <person name="Chang Y."/>
            <person name="Desiro A."/>
            <person name="Na H."/>
            <person name="Sandor L."/>
            <person name="Lipzen A."/>
            <person name="Clum A."/>
            <person name="Barry K."/>
            <person name="Grigoriev I.V."/>
            <person name="Martin F.M."/>
            <person name="Stajich J.E."/>
            <person name="Smith M.E."/>
            <person name="Bonito G."/>
            <person name="Spatafora J.W."/>
        </authorList>
    </citation>
    <scope>NUCLEOTIDE SEQUENCE [LARGE SCALE GENOMIC DNA]</scope>
    <source>
        <strain evidence="1 2">GMNB39</strain>
    </source>
</reference>
<dbReference type="OrthoDB" id="1669814at2759"/>
<evidence type="ECO:0000313" key="1">
    <source>
        <dbReference type="EMBL" id="RUP21890.1"/>
    </source>
</evidence>
<proteinExistence type="predicted"/>
<dbReference type="Pfam" id="PF13561">
    <property type="entry name" value="adh_short_C2"/>
    <property type="match status" value="1"/>
</dbReference>
<keyword evidence="2" id="KW-1185">Reference proteome</keyword>
<dbReference type="GO" id="GO:0005975">
    <property type="term" value="P:carbohydrate metabolic process"/>
    <property type="evidence" value="ECO:0007669"/>
    <property type="project" value="UniProtKB-ARBA"/>
</dbReference>
<dbReference type="InterPro" id="IPR020904">
    <property type="entry name" value="Sc_DH/Rdtase_CS"/>
</dbReference>
<dbReference type="PRINTS" id="PR00080">
    <property type="entry name" value="SDRFAMILY"/>
</dbReference>
<organism evidence="1 2">
    <name type="scientific">Jimgerdemannia flammicorona</name>
    <dbReference type="NCBI Taxonomy" id="994334"/>
    <lineage>
        <taxon>Eukaryota</taxon>
        <taxon>Fungi</taxon>
        <taxon>Fungi incertae sedis</taxon>
        <taxon>Mucoromycota</taxon>
        <taxon>Mucoromycotina</taxon>
        <taxon>Endogonomycetes</taxon>
        <taxon>Endogonales</taxon>
        <taxon>Endogonaceae</taxon>
        <taxon>Jimgerdemannia</taxon>
    </lineage>
</organism>
<dbReference type="PRINTS" id="PR00081">
    <property type="entry name" value="GDHRDH"/>
</dbReference>
<gene>
    <name evidence="1" type="ORF">BC936DRAFT_139148</name>
</gene>
<dbReference type="GO" id="GO:0044281">
    <property type="term" value="P:small molecule metabolic process"/>
    <property type="evidence" value="ECO:0007669"/>
    <property type="project" value="UniProtKB-ARBA"/>
</dbReference>
<dbReference type="InterPro" id="IPR002347">
    <property type="entry name" value="SDR_fam"/>
</dbReference>
<name>A0A433BAK4_9FUNG</name>
<dbReference type="Proteomes" id="UP000268093">
    <property type="component" value="Unassembled WGS sequence"/>
</dbReference>
<dbReference type="SUPFAM" id="SSF51735">
    <property type="entry name" value="NAD(P)-binding Rossmann-fold domains"/>
    <property type="match status" value="1"/>
</dbReference>
<evidence type="ECO:0000313" key="2">
    <source>
        <dbReference type="Proteomes" id="UP000268093"/>
    </source>
</evidence>
<dbReference type="PANTHER" id="PTHR43008:SF13">
    <property type="entry name" value="L-XYLULOSE REDUCTASE-RELATED"/>
    <property type="match status" value="1"/>
</dbReference>